<gene>
    <name evidence="1" type="ORF">RPERSI_LOCUS31005</name>
</gene>
<keyword evidence="2" id="KW-1185">Reference proteome</keyword>
<dbReference type="Proteomes" id="UP000789920">
    <property type="component" value="Unassembled WGS sequence"/>
</dbReference>
<sequence length="57" mass="6553">MSSEHKRDNINNIPDFSISQSSVLPSDSIIENTDDSHFHNYDYDDSDDAELEPFGYK</sequence>
<organism evidence="1 2">
    <name type="scientific">Racocetra persica</name>
    <dbReference type="NCBI Taxonomy" id="160502"/>
    <lineage>
        <taxon>Eukaryota</taxon>
        <taxon>Fungi</taxon>
        <taxon>Fungi incertae sedis</taxon>
        <taxon>Mucoromycota</taxon>
        <taxon>Glomeromycotina</taxon>
        <taxon>Glomeromycetes</taxon>
        <taxon>Diversisporales</taxon>
        <taxon>Gigasporaceae</taxon>
        <taxon>Racocetra</taxon>
    </lineage>
</organism>
<evidence type="ECO:0000313" key="2">
    <source>
        <dbReference type="Proteomes" id="UP000789920"/>
    </source>
</evidence>
<accession>A0ACA9SGR4</accession>
<comment type="caution">
    <text evidence="1">The sequence shown here is derived from an EMBL/GenBank/DDBJ whole genome shotgun (WGS) entry which is preliminary data.</text>
</comment>
<evidence type="ECO:0000313" key="1">
    <source>
        <dbReference type="EMBL" id="CAG8839319.1"/>
    </source>
</evidence>
<dbReference type="EMBL" id="CAJVQC010123220">
    <property type="protein sequence ID" value="CAG8839319.1"/>
    <property type="molecule type" value="Genomic_DNA"/>
</dbReference>
<feature type="non-terminal residue" evidence="1">
    <location>
        <position position="57"/>
    </location>
</feature>
<protein>
    <submittedName>
        <fullName evidence="1">11086_t:CDS:1</fullName>
    </submittedName>
</protein>
<name>A0ACA9SGR4_9GLOM</name>
<reference evidence="1" key="1">
    <citation type="submission" date="2021-06" db="EMBL/GenBank/DDBJ databases">
        <authorList>
            <person name="Kallberg Y."/>
            <person name="Tangrot J."/>
            <person name="Rosling A."/>
        </authorList>
    </citation>
    <scope>NUCLEOTIDE SEQUENCE</scope>
    <source>
        <strain evidence="1">MA461A</strain>
    </source>
</reference>
<proteinExistence type="predicted"/>